<evidence type="ECO:0000256" key="1">
    <source>
        <dbReference type="SAM" id="MobiDB-lite"/>
    </source>
</evidence>
<organism evidence="2 3">
    <name type="scientific">Aristolochia fimbriata</name>
    <name type="common">White veined hardy Dutchman's pipe vine</name>
    <dbReference type="NCBI Taxonomy" id="158543"/>
    <lineage>
        <taxon>Eukaryota</taxon>
        <taxon>Viridiplantae</taxon>
        <taxon>Streptophyta</taxon>
        <taxon>Embryophyta</taxon>
        <taxon>Tracheophyta</taxon>
        <taxon>Spermatophyta</taxon>
        <taxon>Magnoliopsida</taxon>
        <taxon>Magnoliidae</taxon>
        <taxon>Piperales</taxon>
        <taxon>Aristolochiaceae</taxon>
        <taxon>Aristolochia</taxon>
    </lineage>
</organism>
<comment type="caution">
    <text evidence="2">The sequence shown here is derived from an EMBL/GenBank/DDBJ whole genome shotgun (WGS) entry which is preliminary data.</text>
</comment>
<dbReference type="Proteomes" id="UP000825729">
    <property type="component" value="Unassembled WGS sequence"/>
</dbReference>
<proteinExistence type="predicted"/>
<accession>A0AAV7DTP4</accession>
<evidence type="ECO:0000313" key="2">
    <source>
        <dbReference type="EMBL" id="KAG9438896.1"/>
    </source>
</evidence>
<sequence length="115" mass="12726">MCYSARGPPASPCPPHSRRNERAPLKEEKVEIQMFDRNTDEIRNAIIGANDAIASVRAKPKMAYKNDCFANEGFRATEWIEELRTFPIPTAAPAEAIVAAPAPIDFAPSNIKSRE</sequence>
<dbReference type="EMBL" id="JAINDJ010000009">
    <property type="protein sequence ID" value="KAG9438896.1"/>
    <property type="molecule type" value="Genomic_DNA"/>
</dbReference>
<name>A0AAV7DTP4_ARIFI</name>
<gene>
    <name evidence="2" type="ORF">H6P81_021194</name>
</gene>
<feature type="region of interest" description="Disordered" evidence="1">
    <location>
        <begin position="1"/>
        <end position="26"/>
    </location>
</feature>
<dbReference type="AlphaFoldDB" id="A0AAV7DTP4"/>
<reference evidence="2 3" key="1">
    <citation type="submission" date="2021-07" db="EMBL/GenBank/DDBJ databases">
        <title>The Aristolochia fimbriata genome: insights into angiosperm evolution, floral development and chemical biosynthesis.</title>
        <authorList>
            <person name="Jiao Y."/>
        </authorList>
    </citation>
    <scope>NUCLEOTIDE SEQUENCE [LARGE SCALE GENOMIC DNA]</scope>
    <source>
        <strain evidence="2">IBCAS-2021</strain>
        <tissue evidence="2">Leaf</tissue>
    </source>
</reference>
<keyword evidence="3" id="KW-1185">Reference proteome</keyword>
<protein>
    <submittedName>
        <fullName evidence="2">Uncharacterized protein</fullName>
    </submittedName>
</protein>
<evidence type="ECO:0000313" key="3">
    <source>
        <dbReference type="Proteomes" id="UP000825729"/>
    </source>
</evidence>